<evidence type="ECO:0000256" key="2">
    <source>
        <dbReference type="SAM" id="Phobius"/>
    </source>
</evidence>
<gene>
    <name evidence="3" type="ORF">DES35_102420</name>
</gene>
<keyword evidence="2" id="KW-0472">Membrane</keyword>
<evidence type="ECO:0000313" key="4">
    <source>
        <dbReference type="Proteomes" id="UP000253517"/>
    </source>
</evidence>
<feature type="compositionally biased region" description="Polar residues" evidence="1">
    <location>
        <begin position="82"/>
        <end position="123"/>
    </location>
</feature>
<feature type="region of interest" description="Disordered" evidence="1">
    <location>
        <begin position="82"/>
        <end position="140"/>
    </location>
</feature>
<keyword evidence="2" id="KW-1133">Transmembrane helix</keyword>
<sequence length="254" mass="28566">MNRIDQLFREKLQNHQLKPAEKSKEIFLRKATKKPTRYSILLVRIAAACAVVLTTALVFKAVFTRSQSPLTSDDSDFVISEFNSDSDTSAPVTSSPTNRPHTLQTKPSSTLANISTQKQSFTRPNDAGVLEEAPSRQPEDTTALVALEPTILEAATQDPAPVIPETVSEIYVISSGLFEQINHYSTRHLKQRNIAIRIPVINQKFQFHSPLIDEVEQTFTTVKREILDFNLADASRNLTHQFSERFQSNQSKNQ</sequence>
<comment type="caution">
    <text evidence="3">The sequence shown here is derived from an EMBL/GenBank/DDBJ whole genome shotgun (WGS) entry which is preliminary data.</text>
</comment>
<feature type="transmembrane region" description="Helical" evidence="2">
    <location>
        <begin position="38"/>
        <end position="59"/>
    </location>
</feature>
<dbReference type="Proteomes" id="UP000253517">
    <property type="component" value="Unassembled WGS sequence"/>
</dbReference>
<name>A0A369A469_9FLAO</name>
<protein>
    <submittedName>
        <fullName evidence="3">Uncharacterized protein</fullName>
    </submittedName>
</protein>
<keyword evidence="4" id="KW-1185">Reference proteome</keyword>
<proteinExistence type="predicted"/>
<reference evidence="3 4" key="1">
    <citation type="submission" date="2018-07" db="EMBL/GenBank/DDBJ databases">
        <title>Genomic Encyclopedia of Type Strains, Phase IV (KMG-IV): sequencing the most valuable type-strain genomes for metagenomic binning, comparative biology and taxonomic classification.</title>
        <authorList>
            <person name="Goeker M."/>
        </authorList>
    </citation>
    <scope>NUCLEOTIDE SEQUENCE [LARGE SCALE GENOMIC DNA]</scope>
    <source>
        <strain evidence="3 4">DSM 21410</strain>
    </source>
</reference>
<dbReference type="AlphaFoldDB" id="A0A369A469"/>
<dbReference type="EMBL" id="QPJS01000002">
    <property type="protein sequence ID" value="RCX03961.1"/>
    <property type="molecule type" value="Genomic_DNA"/>
</dbReference>
<organism evidence="3 4">
    <name type="scientific">Schleiferia thermophila</name>
    <dbReference type="NCBI Taxonomy" id="884107"/>
    <lineage>
        <taxon>Bacteria</taxon>
        <taxon>Pseudomonadati</taxon>
        <taxon>Bacteroidota</taxon>
        <taxon>Flavobacteriia</taxon>
        <taxon>Flavobacteriales</taxon>
        <taxon>Schleiferiaceae</taxon>
        <taxon>Schleiferia</taxon>
    </lineage>
</organism>
<evidence type="ECO:0000256" key="1">
    <source>
        <dbReference type="SAM" id="MobiDB-lite"/>
    </source>
</evidence>
<accession>A0A369A469</accession>
<dbReference type="RefSeq" id="WP_114366231.1">
    <property type="nucleotide sequence ID" value="NZ_BHZF01000002.1"/>
</dbReference>
<evidence type="ECO:0000313" key="3">
    <source>
        <dbReference type="EMBL" id="RCX03961.1"/>
    </source>
</evidence>
<keyword evidence="2" id="KW-0812">Transmembrane</keyword>